<reference evidence="1 2" key="1">
    <citation type="submission" date="2018-12" db="EMBL/GenBank/DDBJ databases">
        <authorList>
            <consortium name="Pathogen Informatics"/>
        </authorList>
    </citation>
    <scope>NUCLEOTIDE SEQUENCE [LARGE SCALE GENOMIC DNA]</scope>
    <source>
        <strain evidence="1 2">NCTC10976</strain>
    </source>
</reference>
<dbReference type="EMBL" id="LR134515">
    <property type="protein sequence ID" value="VEJ16225.1"/>
    <property type="molecule type" value="Genomic_DNA"/>
</dbReference>
<dbReference type="InterPro" id="IPR024269">
    <property type="entry name" value="DUF3791"/>
</dbReference>
<sequence>MELTKLNLEFSLFCIDFVAKELNLPPDEIYQKLKQSGLLQDYIIDNYEMLHTLGKDYLVQDIIGLMKERGLL</sequence>
<evidence type="ECO:0000313" key="2">
    <source>
        <dbReference type="Proteomes" id="UP000275510"/>
    </source>
</evidence>
<gene>
    <name evidence="1" type="ORF">NCTC10976_00307</name>
</gene>
<dbReference type="Proteomes" id="UP000275510">
    <property type="component" value="Chromosome"/>
</dbReference>
<proteinExistence type="predicted"/>
<organism evidence="1 2">
    <name type="scientific">Actinobacillus pleuropneumoniae</name>
    <name type="common">Haemophilus pleuropneumoniae</name>
    <dbReference type="NCBI Taxonomy" id="715"/>
    <lineage>
        <taxon>Bacteria</taxon>
        <taxon>Pseudomonadati</taxon>
        <taxon>Pseudomonadota</taxon>
        <taxon>Gammaproteobacteria</taxon>
        <taxon>Pasteurellales</taxon>
        <taxon>Pasteurellaceae</taxon>
        <taxon>Actinobacillus</taxon>
    </lineage>
</organism>
<accession>A0A448TX64</accession>
<dbReference type="RefSeq" id="WP_005618999.1">
    <property type="nucleotide sequence ID" value="NZ_CBDBSX010000120.1"/>
</dbReference>
<protein>
    <submittedName>
        <fullName evidence="1">Protein of uncharacterized function (DUF3791)</fullName>
    </submittedName>
</protein>
<evidence type="ECO:0000313" key="1">
    <source>
        <dbReference type="EMBL" id="VEJ16225.1"/>
    </source>
</evidence>
<dbReference type="Pfam" id="PF12668">
    <property type="entry name" value="DUF3791"/>
    <property type="match status" value="1"/>
</dbReference>
<name>A0A448TX64_ACTPL</name>
<dbReference type="AlphaFoldDB" id="A0A448TX64"/>